<sequence length="34" mass="3901">MKRYFRIEFTLQVTTGASVKRGSILFMVGNQFSS</sequence>
<dbReference type="RefSeq" id="XP_005710600.1">
    <property type="nucleotide sequence ID" value="XM_005710543.1"/>
</dbReference>
<name>R7QS12_CHOCR</name>
<dbReference type="Gramene" id="CDF40306">
    <property type="protein sequence ID" value="CDF40306"/>
    <property type="gene ID" value="CHC_T00007126001"/>
</dbReference>
<evidence type="ECO:0000313" key="2">
    <source>
        <dbReference type="Proteomes" id="UP000012073"/>
    </source>
</evidence>
<dbReference type="GeneID" id="17318315"/>
<evidence type="ECO:0000313" key="1">
    <source>
        <dbReference type="EMBL" id="CDF40306.1"/>
    </source>
</evidence>
<gene>
    <name evidence="1" type="ORF">CHC_T00007126001</name>
</gene>
<dbReference type="AlphaFoldDB" id="R7QS12"/>
<dbReference type="EMBL" id="HG002154">
    <property type="protein sequence ID" value="CDF40306.1"/>
    <property type="molecule type" value="Genomic_DNA"/>
</dbReference>
<reference evidence="2" key="1">
    <citation type="journal article" date="2013" name="Proc. Natl. Acad. Sci. U.S.A.">
        <title>Genome structure and metabolic features in the red seaweed Chondrus crispus shed light on evolution of the Archaeplastida.</title>
        <authorList>
            <person name="Collen J."/>
            <person name="Porcel B."/>
            <person name="Carre W."/>
            <person name="Ball S.G."/>
            <person name="Chaparro C."/>
            <person name="Tonon T."/>
            <person name="Barbeyron T."/>
            <person name="Michel G."/>
            <person name="Noel B."/>
            <person name="Valentin K."/>
            <person name="Elias M."/>
            <person name="Artiguenave F."/>
            <person name="Arun A."/>
            <person name="Aury J.M."/>
            <person name="Barbosa-Neto J.F."/>
            <person name="Bothwell J.H."/>
            <person name="Bouget F.Y."/>
            <person name="Brillet L."/>
            <person name="Cabello-Hurtado F."/>
            <person name="Capella-Gutierrez S."/>
            <person name="Charrier B."/>
            <person name="Cladiere L."/>
            <person name="Cock J.M."/>
            <person name="Coelho S.M."/>
            <person name="Colleoni C."/>
            <person name="Czjzek M."/>
            <person name="Da Silva C."/>
            <person name="Delage L."/>
            <person name="Denoeud F."/>
            <person name="Deschamps P."/>
            <person name="Dittami S.M."/>
            <person name="Gabaldon T."/>
            <person name="Gachon C.M."/>
            <person name="Groisillier A."/>
            <person name="Herve C."/>
            <person name="Jabbari K."/>
            <person name="Katinka M."/>
            <person name="Kloareg B."/>
            <person name="Kowalczyk N."/>
            <person name="Labadie K."/>
            <person name="Leblanc C."/>
            <person name="Lopez P.J."/>
            <person name="McLachlan D.H."/>
            <person name="Meslet-Cladiere L."/>
            <person name="Moustafa A."/>
            <person name="Nehr Z."/>
            <person name="Nyvall Collen P."/>
            <person name="Panaud O."/>
            <person name="Partensky F."/>
            <person name="Poulain J."/>
            <person name="Rensing S.A."/>
            <person name="Rousvoal S."/>
            <person name="Samson G."/>
            <person name="Symeonidi A."/>
            <person name="Weissenbach J."/>
            <person name="Zambounis A."/>
            <person name="Wincker P."/>
            <person name="Boyen C."/>
        </authorList>
    </citation>
    <scope>NUCLEOTIDE SEQUENCE [LARGE SCALE GENOMIC DNA]</scope>
    <source>
        <strain evidence="2">cv. Stackhouse</strain>
    </source>
</reference>
<dbReference type="KEGG" id="ccp:CHC_T00007126001"/>
<organism evidence="1 2">
    <name type="scientific">Chondrus crispus</name>
    <name type="common">Carrageen Irish moss</name>
    <name type="synonym">Polymorpha crispa</name>
    <dbReference type="NCBI Taxonomy" id="2769"/>
    <lineage>
        <taxon>Eukaryota</taxon>
        <taxon>Rhodophyta</taxon>
        <taxon>Florideophyceae</taxon>
        <taxon>Rhodymeniophycidae</taxon>
        <taxon>Gigartinales</taxon>
        <taxon>Gigartinaceae</taxon>
        <taxon>Chondrus</taxon>
    </lineage>
</organism>
<protein>
    <submittedName>
        <fullName evidence="1">Uncharacterized protein</fullName>
    </submittedName>
</protein>
<keyword evidence="2" id="KW-1185">Reference proteome</keyword>
<accession>R7QS12</accession>
<dbReference type="Proteomes" id="UP000012073">
    <property type="component" value="Unassembled WGS sequence"/>
</dbReference>
<proteinExistence type="predicted"/>